<dbReference type="EMBL" id="VLLG01000006">
    <property type="protein sequence ID" value="TWI82520.1"/>
    <property type="molecule type" value="Genomic_DNA"/>
</dbReference>
<gene>
    <name evidence="1" type="ORF">LX66_5094</name>
</gene>
<evidence type="ECO:0000313" key="2">
    <source>
        <dbReference type="Proteomes" id="UP000316778"/>
    </source>
</evidence>
<protein>
    <submittedName>
        <fullName evidence="1">Uncharacterized protein</fullName>
    </submittedName>
</protein>
<dbReference type="Proteomes" id="UP000316778">
    <property type="component" value="Unassembled WGS sequence"/>
</dbReference>
<reference evidence="1 2" key="1">
    <citation type="journal article" date="2013" name="Stand. Genomic Sci.">
        <title>Genomic Encyclopedia of Type Strains, Phase I: The one thousand microbial genomes (KMG-I) project.</title>
        <authorList>
            <person name="Kyrpides N.C."/>
            <person name="Woyke T."/>
            <person name="Eisen J.A."/>
            <person name="Garrity G."/>
            <person name="Lilburn T.G."/>
            <person name="Beck B.J."/>
            <person name="Whitman W.B."/>
            <person name="Hugenholtz P."/>
            <person name="Klenk H.P."/>
        </authorList>
    </citation>
    <scope>NUCLEOTIDE SEQUENCE [LARGE SCALE GENOMIC DNA]</scope>
    <source>
        <strain evidence="1 2">DSM 13484</strain>
    </source>
</reference>
<sequence>MLIIISTADLYIIGHFPRQDGTAGWICFFRKDFLPASTRRHISRLPVFTPGAGGSLYFLDERQNQDVGSIFRKIKEEKGSGYIFSDDLQRTYLVELVHFITRLHQQHFPSILASSN</sequence>
<keyword evidence="2" id="KW-1185">Reference proteome</keyword>
<dbReference type="OrthoDB" id="673455at2"/>
<dbReference type="RefSeq" id="WP_145718683.1">
    <property type="nucleotide sequence ID" value="NZ_BAAAFY010000006.1"/>
</dbReference>
<evidence type="ECO:0000313" key="1">
    <source>
        <dbReference type="EMBL" id="TWI82520.1"/>
    </source>
</evidence>
<accession>A0A562SPA6</accession>
<comment type="caution">
    <text evidence="1">The sequence shown here is derived from an EMBL/GenBank/DDBJ whole genome shotgun (WGS) entry which is preliminary data.</text>
</comment>
<organism evidence="1 2">
    <name type="scientific">Chitinophaga japonensis</name>
    <name type="common">Flexibacter japonensis</name>
    <dbReference type="NCBI Taxonomy" id="104662"/>
    <lineage>
        <taxon>Bacteria</taxon>
        <taxon>Pseudomonadati</taxon>
        <taxon>Bacteroidota</taxon>
        <taxon>Chitinophagia</taxon>
        <taxon>Chitinophagales</taxon>
        <taxon>Chitinophagaceae</taxon>
        <taxon>Chitinophaga</taxon>
    </lineage>
</organism>
<proteinExistence type="predicted"/>
<dbReference type="AlphaFoldDB" id="A0A562SPA6"/>
<name>A0A562SPA6_CHIJA</name>